<dbReference type="RefSeq" id="YP_009286291.1">
    <property type="nucleotide sequence ID" value="NC_031063.1"/>
</dbReference>
<reference evidence="1 2" key="1">
    <citation type="journal article" date="2010" name="Virology">
        <title>Molecular and physiological analysis of three Pseudomonas aeruginosa phages belonging to the "N4-like viruses".</title>
        <authorList>
            <person name="Ceyssens P.J."/>
            <person name="Brabban A."/>
            <person name="Rogge L."/>
            <person name="Lewis M.S."/>
            <person name="Pickard D."/>
            <person name="Goulding D."/>
            <person name="Dougan G."/>
            <person name="Nob en J.P."/>
            <person name="Kropinski A."/>
            <person name="Kutter E."/>
            <person name="Lavigne R."/>
        </authorList>
    </citation>
    <scope>NUCLEOTIDE SEQUENCE [LARGE SCALE GENOMIC DNA]</scope>
</reference>
<evidence type="ECO:0000313" key="1">
    <source>
        <dbReference type="EMBL" id="ANJ63770.1"/>
    </source>
</evidence>
<proteinExistence type="predicted"/>
<dbReference type="KEGG" id="vg:29065993"/>
<organism evidence="1 2">
    <name type="scientific">Pseudomonas phage PEV2</name>
    <dbReference type="NCBI Taxonomy" id="1837850"/>
    <lineage>
        <taxon>Viruses</taxon>
        <taxon>Duplodnaviria</taxon>
        <taxon>Heunggongvirae</taxon>
        <taxon>Uroviricota</taxon>
        <taxon>Caudoviricetes</taxon>
        <taxon>Schitoviridae</taxon>
        <taxon>Migulavirinae</taxon>
        <taxon>Litunavirus</taxon>
        <taxon>Litunavirus Ab09</taxon>
    </lineage>
</organism>
<dbReference type="Proteomes" id="UP000208076">
    <property type="component" value="Segment"/>
</dbReference>
<sequence>METTSHHLIGPWIPLPSNPCPTRSKGPFTTSLIQCLHRLSQLPQLAFLCLLTQ</sequence>
<dbReference type="EMBL" id="KU948710">
    <property type="protein sequence ID" value="ANJ63770.1"/>
    <property type="molecule type" value="Genomic_DNA"/>
</dbReference>
<name>A0A191ZBM1_9CAUD</name>
<protein>
    <submittedName>
        <fullName evidence="1">Uncharacterized protein</fullName>
    </submittedName>
</protein>
<evidence type="ECO:0000313" key="2">
    <source>
        <dbReference type="Proteomes" id="UP000208076"/>
    </source>
</evidence>
<accession>A0A191ZBM1</accession>
<dbReference type="GeneID" id="29065993"/>